<sequence>MFNHVNTTATYQGNSFKIYPTGSSGLNYKDGDSFGYYLFPHDKEVDVDIRKDAIIEMKPCSFRRSAGHVTS</sequence>
<dbReference type="EMBL" id="VDGI01000055">
    <property type="protein sequence ID" value="TQR15399.1"/>
    <property type="molecule type" value="Genomic_DNA"/>
</dbReference>
<dbReference type="Proteomes" id="UP000316626">
    <property type="component" value="Unassembled WGS sequence"/>
</dbReference>
<evidence type="ECO:0000313" key="1">
    <source>
        <dbReference type="EMBL" id="TQR15399.1"/>
    </source>
</evidence>
<dbReference type="RefSeq" id="WP_142644331.1">
    <property type="nucleotide sequence ID" value="NZ_VDGI01000055.1"/>
</dbReference>
<keyword evidence="2" id="KW-1185">Reference proteome</keyword>
<name>A0A544TDC7_9BACI</name>
<dbReference type="AlphaFoldDB" id="A0A544TDC7"/>
<comment type="caution">
    <text evidence="1">The sequence shown here is derived from an EMBL/GenBank/DDBJ whole genome shotgun (WGS) entry which is preliminary data.</text>
</comment>
<proteinExistence type="predicted"/>
<dbReference type="OrthoDB" id="2589718at2"/>
<organism evidence="1 2">
    <name type="scientific">Psychrobacillus vulpis</name>
    <dbReference type="NCBI Taxonomy" id="2325572"/>
    <lineage>
        <taxon>Bacteria</taxon>
        <taxon>Bacillati</taxon>
        <taxon>Bacillota</taxon>
        <taxon>Bacilli</taxon>
        <taxon>Bacillales</taxon>
        <taxon>Bacillaceae</taxon>
        <taxon>Psychrobacillus</taxon>
    </lineage>
</organism>
<evidence type="ECO:0000313" key="2">
    <source>
        <dbReference type="Proteomes" id="UP000316626"/>
    </source>
</evidence>
<accession>A0A544TDC7</accession>
<protein>
    <submittedName>
        <fullName evidence="1">Uncharacterized protein</fullName>
    </submittedName>
</protein>
<gene>
    <name evidence="1" type="ORF">FG384_19395</name>
</gene>
<reference evidence="1 2" key="1">
    <citation type="submission" date="2019-06" db="EMBL/GenBank/DDBJ databases">
        <title>Psychrobacillus vulpis sp. nov., a new species isolated from feces of a red fox that inhabits in The Tablas de Daimiel Natural Park, Albacete, Spain.</title>
        <authorList>
            <person name="Rodriguez M."/>
            <person name="Reina J.C."/>
            <person name="Bejar V."/>
            <person name="Llamas I."/>
        </authorList>
    </citation>
    <scope>NUCLEOTIDE SEQUENCE [LARGE SCALE GENOMIC DNA]</scope>
    <source>
        <strain evidence="1 2">Z8</strain>
    </source>
</reference>